<dbReference type="OrthoDB" id="2596050at2"/>
<evidence type="ECO:0000313" key="5">
    <source>
        <dbReference type="Proteomes" id="UP000245380"/>
    </source>
</evidence>
<evidence type="ECO:0000256" key="1">
    <source>
        <dbReference type="SAM" id="SignalP"/>
    </source>
</evidence>
<dbReference type="InterPro" id="IPR013830">
    <property type="entry name" value="SGNH_hydro"/>
</dbReference>
<dbReference type="Gene3D" id="3.40.50.1110">
    <property type="entry name" value="SGNH hydrolase"/>
    <property type="match status" value="1"/>
</dbReference>
<dbReference type="Pfam" id="PF00395">
    <property type="entry name" value="SLH"/>
    <property type="match status" value="1"/>
</dbReference>
<evidence type="ECO:0000313" key="4">
    <source>
        <dbReference type="EMBL" id="PWI58484.1"/>
    </source>
</evidence>
<dbReference type="RefSeq" id="WP_109429676.1">
    <property type="nucleotide sequence ID" value="NZ_MPDK01000003.1"/>
</dbReference>
<comment type="caution">
    <text evidence="4">The sequence shown here is derived from an EMBL/GenBank/DDBJ whole genome shotgun (WGS) entry which is preliminary data.</text>
</comment>
<dbReference type="SUPFAM" id="SSF52266">
    <property type="entry name" value="SGNH hydrolase"/>
    <property type="match status" value="1"/>
</dbReference>
<keyword evidence="1" id="KW-0732">Signal</keyword>
<evidence type="ECO:0000259" key="3">
    <source>
        <dbReference type="Pfam" id="PF13472"/>
    </source>
</evidence>
<name>A0A2U3DB33_SULT2</name>
<protein>
    <recommendedName>
        <fullName evidence="6">SGNH hydrolase-type esterase domain-containing protein</fullName>
    </recommendedName>
</protein>
<accession>A0A2U3DB33</accession>
<evidence type="ECO:0008006" key="6">
    <source>
        <dbReference type="Google" id="ProtNLM"/>
    </source>
</evidence>
<keyword evidence="5" id="KW-1185">Reference proteome</keyword>
<dbReference type="Pfam" id="PF13472">
    <property type="entry name" value="Lipase_GDSL_2"/>
    <property type="match status" value="1"/>
</dbReference>
<feature type="domain" description="SLH" evidence="2">
    <location>
        <begin position="284"/>
        <end position="327"/>
    </location>
</feature>
<reference evidence="4 5" key="1">
    <citation type="submission" date="2016-11" db="EMBL/GenBank/DDBJ databases">
        <title>Comparative genomics of Acidibacillus ferroxidans species.</title>
        <authorList>
            <person name="Oliveira G."/>
            <person name="Nunes G."/>
            <person name="Oliveira R."/>
            <person name="Araujo F."/>
            <person name="Salim A."/>
            <person name="Scholte L."/>
            <person name="Morais D."/>
            <person name="Nancucheo I."/>
            <person name="Johnson D.B."/>
            <person name="Grail B."/>
            <person name="Bittencourt J."/>
            <person name="Valadares R."/>
        </authorList>
    </citation>
    <scope>NUCLEOTIDE SEQUENCE [LARGE SCALE GENOMIC DNA]</scope>
    <source>
        <strain evidence="4 5">Y002</strain>
    </source>
</reference>
<sequence>MKSQKKSSVVLLSLLFTLLTAPVAMAQSTVPSQSSQPMLVALGDSITFGYNLGNNKAPSKEAFPYLIGKAKGYRVTDLGVPGFTSEDLLKALNSPQYTKQIQKASVITLDIGSNDILQPAIKDGLLTTGNSNGSLTIAQKIQFANAITLFGQNLHSILLRIHSLNPHARLVLYNIYDPIPLALHPLRRTSEKLIQAENVVISAEAKQEGISVANAYQAFNLHLATYVKPGHVHPTLAGQEELANLGLTILSRPIPVPDYQDKVNFVFDFLALLGESPDATGHSPFKDVPTHSYFWGYVHKALDLHLLSPQSATIFGAASDVTRSEAADIAVRFLHIHLQKGESALTWANRTGLFADLGDLPDMTLRDEVFFTGRVAALETHTEQVLPATWHMTTAAADILREALAKSSTAPYMQMNASLILKFGVTLTQAGKQDQAIQSVVQDMQNLVHMNIQTEKGFVDGKKALHVVVTVLPSAPADSTAMPAINQVEEYLINGKLYLNAGSGWEVVPGLQNMQKLLSEQMGGAAFATGMLKDMNALQIADGYQFAGSLNTKQLDQMLKGILSTFPFQVDQTGGASSSATEQWLSTVLKDMETRIVFTVLKTSDGFEMRAQQMHATMRLPVASLLALGGQNTSAKAELEKDIQDFTIDEHLTAAMTYNRTPIMVPSQFTA</sequence>
<proteinExistence type="predicted"/>
<dbReference type="InterPro" id="IPR036514">
    <property type="entry name" value="SGNH_hydro_sf"/>
</dbReference>
<dbReference type="InterPro" id="IPR001119">
    <property type="entry name" value="SLH_dom"/>
</dbReference>
<evidence type="ECO:0000259" key="2">
    <source>
        <dbReference type="Pfam" id="PF00395"/>
    </source>
</evidence>
<dbReference type="Proteomes" id="UP000245380">
    <property type="component" value="Unassembled WGS sequence"/>
</dbReference>
<feature type="signal peptide" evidence="1">
    <location>
        <begin position="1"/>
        <end position="26"/>
    </location>
</feature>
<dbReference type="EMBL" id="MPDK01000003">
    <property type="protein sequence ID" value="PWI58484.1"/>
    <property type="molecule type" value="Genomic_DNA"/>
</dbReference>
<organism evidence="4 5">
    <name type="scientific">Sulfoacidibacillus thermotolerans</name>
    <name type="common">Acidibacillus sulfuroxidans</name>
    <dbReference type="NCBI Taxonomy" id="1765684"/>
    <lineage>
        <taxon>Bacteria</taxon>
        <taxon>Bacillati</taxon>
        <taxon>Bacillota</taxon>
        <taxon>Bacilli</taxon>
        <taxon>Bacillales</taxon>
        <taxon>Alicyclobacillaceae</taxon>
        <taxon>Sulfoacidibacillus</taxon>
    </lineage>
</organism>
<feature type="domain" description="SGNH hydrolase-type esterase" evidence="3">
    <location>
        <begin position="41"/>
        <end position="240"/>
    </location>
</feature>
<feature type="chain" id="PRO_5015513853" description="SGNH hydrolase-type esterase domain-containing protein" evidence="1">
    <location>
        <begin position="27"/>
        <end position="671"/>
    </location>
</feature>
<gene>
    <name evidence="4" type="ORF">BM613_02880</name>
</gene>
<dbReference type="AlphaFoldDB" id="A0A2U3DB33"/>